<proteinExistence type="predicted"/>
<reference evidence="2" key="1">
    <citation type="submission" date="2016-10" db="EMBL/GenBank/DDBJ databases">
        <authorList>
            <person name="Varghese N."/>
            <person name="Submissions S."/>
        </authorList>
    </citation>
    <scope>NUCLEOTIDE SEQUENCE [LARGE SCALE GENOMIC DNA]</scope>
    <source>
        <strain evidence="2">Gh-48</strain>
    </source>
</reference>
<evidence type="ECO:0000313" key="2">
    <source>
        <dbReference type="Proteomes" id="UP000198942"/>
    </source>
</evidence>
<dbReference type="STRING" id="551995.SAMN05192574_101901"/>
<accession>A0A1H8BFH8</accession>
<dbReference type="AlphaFoldDB" id="A0A1H8BFH8"/>
<dbReference type="Proteomes" id="UP000198942">
    <property type="component" value="Unassembled WGS sequence"/>
</dbReference>
<sequence length="122" mass="14252">MNRKTVNLLVFGLGLLMLLLRPYVVYRIIGYRNKDKDPVKTSLLQRMIKKKDEHYECPENSVIESGKPGFNFQAPVRRITLRNFHDVFFLGVPFLASLPQAVRIVLKPCPRQRFCLLSCFRI</sequence>
<dbReference type="OrthoDB" id="9910615at2"/>
<dbReference type="EMBL" id="FOCL01000001">
    <property type="protein sequence ID" value="SEM81690.1"/>
    <property type="molecule type" value="Genomic_DNA"/>
</dbReference>
<keyword evidence="2" id="KW-1185">Reference proteome</keyword>
<organism evidence="1 2">
    <name type="scientific">Mucilaginibacter gossypiicola</name>
    <dbReference type="NCBI Taxonomy" id="551995"/>
    <lineage>
        <taxon>Bacteria</taxon>
        <taxon>Pseudomonadati</taxon>
        <taxon>Bacteroidota</taxon>
        <taxon>Sphingobacteriia</taxon>
        <taxon>Sphingobacteriales</taxon>
        <taxon>Sphingobacteriaceae</taxon>
        <taxon>Mucilaginibacter</taxon>
    </lineage>
</organism>
<dbReference type="RefSeq" id="WP_091208154.1">
    <property type="nucleotide sequence ID" value="NZ_FOCL01000001.1"/>
</dbReference>
<name>A0A1H8BFH8_9SPHI</name>
<evidence type="ECO:0000313" key="1">
    <source>
        <dbReference type="EMBL" id="SEM81690.1"/>
    </source>
</evidence>
<gene>
    <name evidence="1" type="ORF">SAMN05192574_101901</name>
</gene>
<protein>
    <submittedName>
        <fullName evidence="1">Uncharacterized protein</fullName>
    </submittedName>
</protein>